<dbReference type="STRING" id="493475.GARC_0456"/>
<dbReference type="InterPro" id="IPR000014">
    <property type="entry name" value="PAS"/>
</dbReference>
<dbReference type="SUPFAM" id="SSF55874">
    <property type="entry name" value="ATPase domain of HSP90 chaperone/DNA topoisomerase II/histidine kinase"/>
    <property type="match status" value="1"/>
</dbReference>
<evidence type="ECO:0000256" key="16">
    <source>
        <dbReference type="ARBA" id="ARBA00070616"/>
    </source>
</evidence>
<dbReference type="SMART" id="SM00387">
    <property type="entry name" value="HATPase_c"/>
    <property type="match status" value="1"/>
</dbReference>
<evidence type="ECO:0000256" key="10">
    <source>
        <dbReference type="ARBA" id="ARBA00022840"/>
    </source>
</evidence>
<dbReference type="InterPro" id="IPR036890">
    <property type="entry name" value="HATPase_C_sf"/>
</dbReference>
<dbReference type="Gene3D" id="3.30.565.10">
    <property type="entry name" value="Histidine kinase-like ATPase, C-terminal domain"/>
    <property type="match status" value="1"/>
</dbReference>
<keyword evidence="19" id="KW-0472">Membrane</keyword>
<dbReference type="PROSITE" id="PS50112">
    <property type="entry name" value="PAS"/>
    <property type="match status" value="1"/>
</dbReference>
<keyword evidence="18" id="KW-0175">Coiled coil</keyword>
<dbReference type="CDD" id="cd00082">
    <property type="entry name" value="HisKA"/>
    <property type="match status" value="1"/>
</dbReference>
<dbReference type="CDD" id="cd00130">
    <property type="entry name" value="PAS"/>
    <property type="match status" value="1"/>
</dbReference>
<dbReference type="Pfam" id="PF02518">
    <property type="entry name" value="HATPase_c"/>
    <property type="match status" value="1"/>
</dbReference>
<keyword evidence="7 19" id="KW-0812">Transmembrane</keyword>
<dbReference type="NCBIfam" id="TIGR00229">
    <property type="entry name" value="sensory_box"/>
    <property type="match status" value="1"/>
</dbReference>
<dbReference type="SMART" id="SM00388">
    <property type="entry name" value="HisKA"/>
    <property type="match status" value="1"/>
</dbReference>
<evidence type="ECO:0000256" key="6">
    <source>
        <dbReference type="ARBA" id="ARBA00022679"/>
    </source>
</evidence>
<dbReference type="FunFam" id="3.30.450.20:FF:000060">
    <property type="entry name" value="Sensor protein FixL"/>
    <property type="match status" value="1"/>
</dbReference>
<dbReference type="EMBL" id="BAEO01000007">
    <property type="protein sequence ID" value="GAC17438.1"/>
    <property type="molecule type" value="Genomic_DNA"/>
</dbReference>
<evidence type="ECO:0000256" key="11">
    <source>
        <dbReference type="ARBA" id="ARBA00022989"/>
    </source>
</evidence>
<dbReference type="SUPFAM" id="SSF103190">
    <property type="entry name" value="Sensory domain-like"/>
    <property type="match status" value="1"/>
</dbReference>
<keyword evidence="26" id="KW-1185">Reference proteome</keyword>
<dbReference type="GO" id="GO:0005886">
    <property type="term" value="C:plasma membrane"/>
    <property type="evidence" value="ECO:0007669"/>
    <property type="project" value="UniProtKB-SubCell"/>
</dbReference>
<accession>K6YLD7</accession>
<dbReference type="SUPFAM" id="SSF47384">
    <property type="entry name" value="Homodimeric domain of signal transducing histidine kinase"/>
    <property type="match status" value="1"/>
</dbReference>
<feature type="coiled-coil region" evidence="18">
    <location>
        <begin position="529"/>
        <end position="556"/>
    </location>
</feature>
<dbReference type="SMART" id="SM00091">
    <property type="entry name" value="PAS"/>
    <property type="match status" value="1"/>
</dbReference>
<keyword evidence="6 25" id="KW-0808">Transferase</keyword>
<evidence type="ECO:0000256" key="12">
    <source>
        <dbReference type="ARBA" id="ARBA00023012"/>
    </source>
</evidence>
<evidence type="ECO:0000259" key="21">
    <source>
        <dbReference type="PROSITE" id="PS50110"/>
    </source>
</evidence>
<dbReference type="SUPFAM" id="SSF158472">
    <property type="entry name" value="HAMP domain-like"/>
    <property type="match status" value="1"/>
</dbReference>
<dbReference type="InterPro" id="IPR005467">
    <property type="entry name" value="His_kinase_dom"/>
</dbReference>
<dbReference type="InterPro" id="IPR011006">
    <property type="entry name" value="CheY-like_superfamily"/>
</dbReference>
<evidence type="ECO:0000256" key="18">
    <source>
        <dbReference type="SAM" id="Coils"/>
    </source>
</evidence>
<name>K6YLD7_9ALTE</name>
<dbReference type="PROSITE" id="PS50110">
    <property type="entry name" value="RESPONSE_REGULATORY"/>
    <property type="match status" value="2"/>
</dbReference>
<dbReference type="InterPro" id="IPR004358">
    <property type="entry name" value="Sig_transdc_His_kin-like_C"/>
</dbReference>
<dbReference type="CDD" id="cd18773">
    <property type="entry name" value="PDC1_HK_sensor"/>
    <property type="match status" value="1"/>
</dbReference>
<protein>
    <recommendedName>
        <fullName evidence="16">Sensor protein FixL</fullName>
        <ecNumber evidence="3">2.7.13.3</ecNumber>
    </recommendedName>
    <alternativeName>
        <fullName evidence="15">Sensory/regulatory protein RpfC</fullName>
    </alternativeName>
</protein>
<dbReference type="GO" id="GO:0000155">
    <property type="term" value="F:phosphorelay sensor kinase activity"/>
    <property type="evidence" value="ECO:0007669"/>
    <property type="project" value="InterPro"/>
</dbReference>
<dbReference type="PANTHER" id="PTHR45339:SF1">
    <property type="entry name" value="HYBRID SIGNAL TRANSDUCTION HISTIDINE KINASE J"/>
    <property type="match status" value="1"/>
</dbReference>
<keyword evidence="10" id="KW-0067">ATP-binding</keyword>
<proteinExistence type="predicted"/>
<feature type="modified residue" description="4-aspartylphosphate" evidence="17">
    <location>
        <position position="988"/>
    </location>
</feature>
<keyword evidence="8" id="KW-0547">Nucleotide-binding</keyword>
<dbReference type="OrthoDB" id="9810730at2"/>
<evidence type="ECO:0000256" key="15">
    <source>
        <dbReference type="ARBA" id="ARBA00068150"/>
    </source>
</evidence>
<dbReference type="SUPFAM" id="SSF55785">
    <property type="entry name" value="PYP-like sensor domain (PAS domain)"/>
    <property type="match status" value="1"/>
</dbReference>
<dbReference type="GO" id="GO:0006355">
    <property type="term" value="P:regulation of DNA-templated transcription"/>
    <property type="evidence" value="ECO:0007669"/>
    <property type="project" value="InterPro"/>
</dbReference>
<dbReference type="Proteomes" id="UP000006327">
    <property type="component" value="Unassembled WGS sequence"/>
</dbReference>
<evidence type="ECO:0000256" key="7">
    <source>
        <dbReference type="ARBA" id="ARBA00022692"/>
    </source>
</evidence>
<dbReference type="InterPro" id="IPR029151">
    <property type="entry name" value="Sensor-like_sf"/>
</dbReference>
<dbReference type="InterPro" id="IPR048760">
    <property type="entry name" value="VP0354-like_sensor_dom"/>
</dbReference>
<dbReference type="InterPro" id="IPR001789">
    <property type="entry name" value="Sig_transdc_resp-reg_receiver"/>
</dbReference>
<evidence type="ECO:0000256" key="8">
    <source>
        <dbReference type="ARBA" id="ARBA00022741"/>
    </source>
</evidence>
<keyword evidence="4" id="KW-1003">Cell membrane</keyword>
<dbReference type="Pfam" id="PF00512">
    <property type="entry name" value="HisKA"/>
    <property type="match status" value="1"/>
</dbReference>
<evidence type="ECO:0000313" key="26">
    <source>
        <dbReference type="Proteomes" id="UP000006327"/>
    </source>
</evidence>
<dbReference type="InterPro" id="IPR036097">
    <property type="entry name" value="HisK_dim/P_sf"/>
</dbReference>
<dbReference type="eggNOG" id="COG0642">
    <property type="taxonomic scope" value="Bacteria"/>
</dbReference>
<dbReference type="InterPro" id="IPR013767">
    <property type="entry name" value="PAS_fold"/>
</dbReference>
<dbReference type="Pfam" id="PF21623">
    <property type="entry name" value="HK_sensor_dom_bact"/>
    <property type="match status" value="1"/>
</dbReference>
<evidence type="ECO:0000259" key="20">
    <source>
        <dbReference type="PROSITE" id="PS50109"/>
    </source>
</evidence>
<dbReference type="InterPro" id="IPR000700">
    <property type="entry name" value="PAS-assoc_C"/>
</dbReference>
<dbReference type="Gene3D" id="3.30.450.20">
    <property type="entry name" value="PAS domain"/>
    <property type="match status" value="2"/>
</dbReference>
<comment type="subcellular location">
    <subcellularLocation>
        <location evidence="2">Cell membrane</location>
        <topology evidence="2">Multi-pass membrane protein</topology>
    </subcellularLocation>
</comment>
<evidence type="ECO:0000256" key="2">
    <source>
        <dbReference type="ARBA" id="ARBA00004651"/>
    </source>
</evidence>
<dbReference type="FunFam" id="3.30.565.10:FF:000010">
    <property type="entry name" value="Sensor histidine kinase RcsC"/>
    <property type="match status" value="1"/>
</dbReference>
<dbReference type="FunFam" id="1.10.287.130:FF:000002">
    <property type="entry name" value="Two-component osmosensing histidine kinase"/>
    <property type="match status" value="1"/>
</dbReference>
<organism evidence="25 26">
    <name type="scientific">Paraglaciecola arctica BSs20135</name>
    <dbReference type="NCBI Taxonomy" id="493475"/>
    <lineage>
        <taxon>Bacteria</taxon>
        <taxon>Pseudomonadati</taxon>
        <taxon>Pseudomonadota</taxon>
        <taxon>Gammaproteobacteria</taxon>
        <taxon>Alteromonadales</taxon>
        <taxon>Alteromonadaceae</taxon>
        <taxon>Paraglaciecola</taxon>
    </lineage>
</organism>
<evidence type="ECO:0000256" key="17">
    <source>
        <dbReference type="PROSITE-ProRule" id="PRU00169"/>
    </source>
</evidence>
<comment type="catalytic activity">
    <reaction evidence="1">
        <text>ATP + protein L-histidine = ADP + protein N-phospho-L-histidine.</text>
        <dbReference type="EC" id="2.7.13.3"/>
    </reaction>
</comment>
<comment type="caution">
    <text evidence="25">The sequence shown here is derived from an EMBL/GenBank/DDBJ whole genome shotgun (WGS) entry which is preliminary data.</text>
</comment>
<evidence type="ECO:0000256" key="13">
    <source>
        <dbReference type="ARBA" id="ARBA00059827"/>
    </source>
</evidence>
<dbReference type="Pfam" id="PF00672">
    <property type="entry name" value="HAMP"/>
    <property type="match status" value="1"/>
</dbReference>
<dbReference type="EC" id="2.7.13.3" evidence="3"/>
<dbReference type="SMART" id="SM00086">
    <property type="entry name" value="PAC"/>
    <property type="match status" value="1"/>
</dbReference>
<dbReference type="AlphaFoldDB" id="K6YLD7"/>
<dbReference type="Pfam" id="PF00989">
    <property type="entry name" value="PAS"/>
    <property type="match status" value="1"/>
</dbReference>
<comment type="function">
    <text evidence="13">Putative oxygen sensor; modulates the activity of FixJ, a transcriptional activator of nitrogen fixation fixK gene. FixL probably acts as a kinase that phosphorylates FixJ.</text>
</comment>
<feature type="domain" description="HAMP" evidence="24">
    <location>
        <begin position="349"/>
        <end position="402"/>
    </location>
</feature>
<dbReference type="PANTHER" id="PTHR45339">
    <property type="entry name" value="HYBRID SIGNAL TRANSDUCTION HISTIDINE KINASE J"/>
    <property type="match status" value="1"/>
</dbReference>
<evidence type="ECO:0000259" key="23">
    <source>
        <dbReference type="PROSITE" id="PS50113"/>
    </source>
</evidence>
<evidence type="ECO:0000256" key="1">
    <source>
        <dbReference type="ARBA" id="ARBA00000085"/>
    </source>
</evidence>
<dbReference type="PROSITE" id="PS50109">
    <property type="entry name" value="HIS_KIN"/>
    <property type="match status" value="1"/>
</dbReference>
<dbReference type="CDD" id="cd06225">
    <property type="entry name" value="HAMP"/>
    <property type="match status" value="1"/>
</dbReference>
<dbReference type="PROSITE" id="PS50885">
    <property type="entry name" value="HAMP"/>
    <property type="match status" value="1"/>
</dbReference>
<keyword evidence="5 17" id="KW-0597">Phosphoprotein</keyword>
<dbReference type="SUPFAM" id="SSF52172">
    <property type="entry name" value="CheY-like"/>
    <property type="match status" value="2"/>
</dbReference>
<dbReference type="eggNOG" id="COG2205">
    <property type="taxonomic scope" value="Bacteria"/>
</dbReference>
<dbReference type="CDD" id="cd17546">
    <property type="entry name" value="REC_hyHK_CKI1_RcsC-like"/>
    <property type="match status" value="1"/>
</dbReference>
<evidence type="ECO:0000256" key="19">
    <source>
        <dbReference type="SAM" id="Phobius"/>
    </source>
</evidence>
<dbReference type="InterPro" id="IPR003660">
    <property type="entry name" value="HAMP_dom"/>
</dbReference>
<dbReference type="SMART" id="SM00304">
    <property type="entry name" value="HAMP"/>
    <property type="match status" value="1"/>
</dbReference>
<dbReference type="InterPro" id="IPR001610">
    <property type="entry name" value="PAC"/>
</dbReference>
<feature type="domain" description="PAS" evidence="22">
    <location>
        <begin position="411"/>
        <end position="469"/>
    </location>
</feature>
<dbReference type="RefSeq" id="WP_007616216.1">
    <property type="nucleotide sequence ID" value="NZ_BAEO01000007.1"/>
</dbReference>
<evidence type="ECO:0000259" key="22">
    <source>
        <dbReference type="PROSITE" id="PS50112"/>
    </source>
</evidence>
<evidence type="ECO:0000259" key="24">
    <source>
        <dbReference type="PROSITE" id="PS50885"/>
    </source>
</evidence>
<dbReference type="Gene3D" id="1.10.287.130">
    <property type="match status" value="1"/>
</dbReference>
<dbReference type="GO" id="GO:0005524">
    <property type="term" value="F:ATP binding"/>
    <property type="evidence" value="ECO:0007669"/>
    <property type="project" value="UniProtKB-KW"/>
</dbReference>
<dbReference type="PRINTS" id="PR00344">
    <property type="entry name" value="BCTRLSENSOR"/>
</dbReference>
<evidence type="ECO:0000256" key="3">
    <source>
        <dbReference type="ARBA" id="ARBA00012438"/>
    </source>
</evidence>
<feature type="transmembrane region" description="Helical" evidence="19">
    <location>
        <begin position="328"/>
        <end position="347"/>
    </location>
</feature>
<dbReference type="InterPro" id="IPR003661">
    <property type="entry name" value="HisK_dim/P_dom"/>
</dbReference>
<keyword evidence="11 19" id="KW-1133">Transmembrane helix</keyword>
<feature type="domain" description="Histidine kinase" evidence="20">
    <location>
        <begin position="556"/>
        <end position="777"/>
    </location>
</feature>
<comment type="subunit">
    <text evidence="14">At low DSF concentrations, interacts with RpfF.</text>
</comment>
<feature type="modified residue" description="4-aspartylphosphate" evidence="17">
    <location>
        <position position="848"/>
    </location>
</feature>
<evidence type="ECO:0000313" key="25">
    <source>
        <dbReference type="EMBL" id="GAC17438.1"/>
    </source>
</evidence>
<dbReference type="Gene3D" id="6.10.340.10">
    <property type="match status" value="1"/>
</dbReference>
<dbReference type="InterPro" id="IPR035965">
    <property type="entry name" value="PAS-like_dom_sf"/>
</dbReference>
<keyword evidence="9 25" id="KW-0418">Kinase</keyword>
<sequence>MTKNFRFGLRAKTTLVLGGLIAIALLFISYTSNWQSRHLAETKVLELEQSKSFVLKQAIEVALENHHQNLQSLRDTPPIQAIIRARANNGVDPLSGNTLEEWRQRLTVILRAFITNHTEYQQLRFIDEMGNELVRVQRSVNGEIKNVAINDLQNKADTSYVMETLKLKHGETYYSDVNLNREYGAIQVPHLPVLRIATPVFTDDEKTSGVMVLNLSTEQLFAGITSVPNGIQRSIVDNHGFYIKNADTSKTFGFDLGVDNKLSKYEPHMAKTILGQDSFIRYDHDEKELEGFEKIFFSPQDNNSYWVLTFHIPEDLVFSDITTSLQKILMFSLLIGILSIVFIIWFVSRKILTPVVTLAQACERYKAGDLTVRLDTTSVKDEIFTLYQGINTFVENQQQATTLLNNEVNAQTKRLSAVIDNIVDGIITIDERGIIESFNPAAMKVFGYNEQEAIGQNIKILMLESFHSELDGYLENHIKAHEKTQVEIERVFIGQRKDGSTFPMELGVSELIIDNSRHFVGIIRDITERHQAKTALKKAKDSAEQANQAKSEFLANMSHEIRTPMNGVIGMTSLLLDTPLNPEQHNFAKIVKSSAKSLLSIINDILDFSKVEAGMLEMESIDFDMDLLMNEFGRSIAVRAHEKGLELICPANPVQHKCYSADPGRIRQILNNLVGNAIKFTEQGEVAVYYKVQQQTDARTKVLIEVTDTGIGLSAEQQAGLFERFSQADGSTTRKHGGTGLGLAISKQLVELMGGEIGIKSTHGKGSTFWFTLDLENSEHTAPTFSVADLRGQKILVVDDNLTNRTLLGHLLTNWQVEHTLVESAKQALECLTQAVADKQAYSIAIIDMQMPDMDGAQLGTAIKNDTTITNTHLVMLTSQGQRGDTQKLKAVGFDAYLNKPVDQAILYNTLIQVAKITTNDSPILTEYSSRHTPQFKARILVVEDNVINQMVAQSMLEQYGIQSDVAANGEEALKALENFPYDLVFMDCQMPVMDGFEATRSIRSPESKVRNKAIPIIAMTANTMQGDREKCIAAGMNDFISKPVETLKFQQSLELWLPACKVDG</sequence>
<evidence type="ECO:0000256" key="9">
    <source>
        <dbReference type="ARBA" id="ARBA00022777"/>
    </source>
</evidence>
<evidence type="ECO:0000256" key="14">
    <source>
        <dbReference type="ARBA" id="ARBA00064003"/>
    </source>
</evidence>
<dbReference type="Pfam" id="PF00072">
    <property type="entry name" value="Response_reg"/>
    <property type="match status" value="2"/>
</dbReference>
<feature type="domain" description="Response regulatory" evidence="21">
    <location>
        <begin position="939"/>
        <end position="1058"/>
    </location>
</feature>
<dbReference type="PROSITE" id="PS50113">
    <property type="entry name" value="PAC"/>
    <property type="match status" value="1"/>
</dbReference>
<reference evidence="25 26" key="1">
    <citation type="journal article" date="2017" name="Antonie Van Leeuwenhoek">
        <title>Rhizobium rhizosphaerae sp. nov., a novel species isolated from rice rhizosphere.</title>
        <authorList>
            <person name="Zhao J.J."/>
            <person name="Zhang J."/>
            <person name="Zhang R.J."/>
            <person name="Zhang C.W."/>
            <person name="Yin H.Q."/>
            <person name="Zhang X.X."/>
        </authorList>
    </citation>
    <scope>NUCLEOTIDE SEQUENCE [LARGE SCALE GENOMIC DNA]</scope>
    <source>
        <strain evidence="25 26">BSs20135</strain>
    </source>
</reference>
<keyword evidence="12" id="KW-0902">Two-component regulatory system</keyword>
<dbReference type="InterPro" id="IPR003594">
    <property type="entry name" value="HATPase_dom"/>
</dbReference>
<dbReference type="Gene3D" id="3.40.50.2300">
    <property type="match status" value="2"/>
</dbReference>
<feature type="domain" description="PAC" evidence="23">
    <location>
        <begin position="486"/>
        <end position="538"/>
    </location>
</feature>
<gene>
    <name evidence="25" type="ORF">GARC_0456</name>
</gene>
<dbReference type="SMART" id="SM00448">
    <property type="entry name" value="REC"/>
    <property type="match status" value="2"/>
</dbReference>
<evidence type="ECO:0000256" key="4">
    <source>
        <dbReference type="ARBA" id="ARBA00022475"/>
    </source>
</evidence>
<dbReference type="CDD" id="cd16922">
    <property type="entry name" value="HATPase_EvgS-ArcB-TorS-like"/>
    <property type="match status" value="1"/>
</dbReference>
<feature type="domain" description="Response regulatory" evidence="21">
    <location>
        <begin position="794"/>
        <end position="915"/>
    </location>
</feature>
<evidence type="ECO:0000256" key="5">
    <source>
        <dbReference type="ARBA" id="ARBA00022553"/>
    </source>
</evidence>